<evidence type="ECO:0000313" key="1">
    <source>
        <dbReference type="EMBL" id="MFK7003720.1"/>
    </source>
</evidence>
<dbReference type="Proteomes" id="UP001621713">
    <property type="component" value="Unassembled WGS sequence"/>
</dbReference>
<comment type="caution">
    <text evidence="1">The sequence shown here is derived from an EMBL/GenBank/DDBJ whole genome shotgun (WGS) entry which is preliminary data.</text>
</comment>
<evidence type="ECO:0000313" key="2">
    <source>
        <dbReference type="Proteomes" id="UP001621713"/>
    </source>
</evidence>
<name>A0ABW8PGL1_9FLAO</name>
<sequence length="148" mass="16734">MITALDSLAYTSNAEVRFDLKFYGKLNIEGNIELSHLKKDGNLKAEGQFGFELILQAAATGKLNAFFSEVDLDFEAKAQSDGYFSLGLSTGMDDYKGLYFQPIVRHSGIKIILTFEAKFGSTKRLTTEEFVIIKENKFDLDKKYYINE</sequence>
<accession>A0ABW8PGL1</accession>
<keyword evidence="2" id="KW-1185">Reference proteome</keyword>
<protein>
    <submittedName>
        <fullName evidence="1">Uncharacterized protein</fullName>
    </submittedName>
</protein>
<reference evidence="1 2" key="1">
    <citation type="submission" date="2024-02" db="EMBL/GenBank/DDBJ databases">
        <title>Comparative Genomic Analysis of Flavobacterium Species Causing Columnaris Disease of Freshwater Fish in Thailand: Insights into Virulence and Resistance Mechanisms.</title>
        <authorList>
            <person name="Nguyen D."/>
            <person name="Chokmangmeepisarn P."/>
            <person name="Khianchaikhan K."/>
            <person name="Morishita M."/>
            <person name="Bunnoy A."/>
            <person name="Rodkhum C."/>
        </authorList>
    </citation>
    <scope>NUCLEOTIDE SEQUENCE [LARGE SCALE GENOMIC DNA]</scope>
    <source>
        <strain evidence="1 2">PCBSB2203</strain>
    </source>
</reference>
<gene>
    <name evidence="1" type="ORF">V3467_07625</name>
</gene>
<dbReference type="EMBL" id="JAZHOJ010000013">
    <property type="protein sequence ID" value="MFK7003720.1"/>
    <property type="molecule type" value="Genomic_DNA"/>
</dbReference>
<dbReference type="RefSeq" id="WP_088466901.1">
    <property type="nucleotide sequence ID" value="NZ_JAZHOJ010000013.1"/>
</dbReference>
<organism evidence="1 2">
    <name type="scientific">Flavobacterium covae</name>
    <dbReference type="NCBI Taxonomy" id="2906076"/>
    <lineage>
        <taxon>Bacteria</taxon>
        <taxon>Pseudomonadati</taxon>
        <taxon>Bacteroidota</taxon>
        <taxon>Flavobacteriia</taxon>
        <taxon>Flavobacteriales</taxon>
        <taxon>Flavobacteriaceae</taxon>
        <taxon>Flavobacterium</taxon>
    </lineage>
</organism>
<proteinExistence type="predicted"/>